<dbReference type="AlphaFoldDB" id="A0AA40DR85"/>
<comment type="caution">
    <text evidence="2">The sequence shown here is derived from an EMBL/GenBank/DDBJ whole genome shotgun (WGS) entry which is preliminary data.</text>
</comment>
<feature type="non-terminal residue" evidence="2">
    <location>
        <position position="1"/>
    </location>
</feature>
<proteinExistence type="predicted"/>
<dbReference type="Proteomes" id="UP001172101">
    <property type="component" value="Unassembled WGS sequence"/>
</dbReference>
<accession>A0AA40DR85</accession>
<keyword evidence="3" id="KW-1185">Reference proteome</keyword>
<evidence type="ECO:0000313" key="2">
    <source>
        <dbReference type="EMBL" id="KAK0710317.1"/>
    </source>
</evidence>
<protein>
    <submittedName>
        <fullName evidence="2">Uncharacterized protein</fullName>
    </submittedName>
</protein>
<feature type="signal peptide" evidence="1">
    <location>
        <begin position="1"/>
        <end position="23"/>
    </location>
</feature>
<gene>
    <name evidence="2" type="ORF">B0T26DRAFT_861652</name>
</gene>
<reference evidence="2" key="1">
    <citation type="submission" date="2023-06" db="EMBL/GenBank/DDBJ databases">
        <title>Genome-scale phylogeny and comparative genomics of the fungal order Sordariales.</title>
        <authorList>
            <consortium name="Lawrence Berkeley National Laboratory"/>
            <person name="Hensen N."/>
            <person name="Bonometti L."/>
            <person name="Westerberg I."/>
            <person name="Brannstrom I.O."/>
            <person name="Guillou S."/>
            <person name="Cros-Aarteil S."/>
            <person name="Calhoun S."/>
            <person name="Haridas S."/>
            <person name="Kuo A."/>
            <person name="Mondo S."/>
            <person name="Pangilinan J."/>
            <person name="Riley R."/>
            <person name="LaButti K."/>
            <person name="Andreopoulos B."/>
            <person name="Lipzen A."/>
            <person name="Chen C."/>
            <person name="Yanf M."/>
            <person name="Daum C."/>
            <person name="Ng V."/>
            <person name="Clum A."/>
            <person name="Steindorff A."/>
            <person name="Ohm R."/>
            <person name="Martin F."/>
            <person name="Silar P."/>
            <person name="Natvig D."/>
            <person name="Lalanne C."/>
            <person name="Gautier V."/>
            <person name="Ament-velasquez S.L."/>
            <person name="Kruys A."/>
            <person name="Hutchinson M.I."/>
            <person name="Powell A.J."/>
            <person name="Barry K."/>
            <person name="Miller A.N."/>
            <person name="Grigoriev I.V."/>
            <person name="Debuchy R."/>
            <person name="Gladieux P."/>
            <person name="Thoren M.H."/>
            <person name="Johannesson H."/>
        </authorList>
    </citation>
    <scope>NUCLEOTIDE SEQUENCE</scope>
    <source>
        <strain evidence="2">SMH2392-1A</strain>
    </source>
</reference>
<dbReference type="GeneID" id="85331023"/>
<dbReference type="RefSeq" id="XP_060293621.1">
    <property type="nucleotide sequence ID" value="XM_060447753.1"/>
</dbReference>
<evidence type="ECO:0000256" key="1">
    <source>
        <dbReference type="SAM" id="SignalP"/>
    </source>
</evidence>
<dbReference type="EMBL" id="JAUIRO010000006">
    <property type="protein sequence ID" value="KAK0710317.1"/>
    <property type="molecule type" value="Genomic_DNA"/>
</dbReference>
<sequence>MLFPGFPTFAAFAWGGFVSLAFAADLVGASNEVDPDAVNACQCTGLDYSDSGSYLVDSSTSGNFSFASQFQGNCTDGVASPILRDPDNNEYHCTNIRPTPLAPVLSCSDIPYSDLKTGLWAITIYMSPSNLTVTRTFRLTVGVPSTVVTTTRSTTLSISTFTTPCSALQTSTTTVRLPNTIITVTSTIIDYTTDDRITSSATTTSTVTASCVYKTTARSTAKTSSAKSSSVKSTVKSSTTKSTSVTVAPPVTKAPTVPTGLFTFTVSNSVCAGNPPFA</sequence>
<keyword evidence="1" id="KW-0732">Signal</keyword>
<evidence type="ECO:0000313" key="3">
    <source>
        <dbReference type="Proteomes" id="UP001172101"/>
    </source>
</evidence>
<feature type="chain" id="PRO_5041382348" evidence="1">
    <location>
        <begin position="24"/>
        <end position="278"/>
    </location>
</feature>
<organism evidence="2 3">
    <name type="scientific">Lasiosphaeria miniovina</name>
    <dbReference type="NCBI Taxonomy" id="1954250"/>
    <lineage>
        <taxon>Eukaryota</taxon>
        <taxon>Fungi</taxon>
        <taxon>Dikarya</taxon>
        <taxon>Ascomycota</taxon>
        <taxon>Pezizomycotina</taxon>
        <taxon>Sordariomycetes</taxon>
        <taxon>Sordariomycetidae</taxon>
        <taxon>Sordariales</taxon>
        <taxon>Lasiosphaeriaceae</taxon>
        <taxon>Lasiosphaeria</taxon>
    </lineage>
</organism>
<name>A0AA40DR85_9PEZI</name>